<protein>
    <submittedName>
        <fullName evidence="7">ETS-related transcription factor Elf-3</fullName>
    </submittedName>
</protein>
<dbReference type="AlphaFoldDB" id="A0AAD8F845"/>
<keyword evidence="3" id="KW-0539">Nucleus</keyword>
<dbReference type="GO" id="GO:0000981">
    <property type="term" value="F:DNA-binding transcription factor activity, RNA polymerase II-specific"/>
    <property type="evidence" value="ECO:0007669"/>
    <property type="project" value="TreeGrafter"/>
</dbReference>
<dbReference type="InterPro" id="IPR046328">
    <property type="entry name" value="ETS_fam"/>
</dbReference>
<evidence type="ECO:0000256" key="1">
    <source>
        <dbReference type="ARBA" id="ARBA00005562"/>
    </source>
</evidence>
<dbReference type="Pfam" id="PF00178">
    <property type="entry name" value="Ets"/>
    <property type="match status" value="1"/>
</dbReference>
<dbReference type="PROSITE" id="PS51433">
    <property type="entry name" value="PNT"/>
    <property type="match status" value="1"/>
</dbReference>
<dbReference type="PROSITE" id="PS50061">
    <property type="entry name" value="ETS_DOMAIN_3"/>
    <property type="match status" value="1"/>
</dbReference>
<proteinExistence type="inferred from homology"/>
<dbReference type="InterPro" id="IPR000418">
    <property type="entry name" value="Ets_dom"/>
</dbReference>
<dbReference type="Gene3D" id="1.10.150.50">
    <property type="entry name" value="Transcription Factor, Ets-1"/>
    <property type="match status" value="1"/>
</dbReference>
<dbReference type="InterPro" id="IPR003118">
    <property type="entry name" value="Pointed_dom"/>
</dbReference>
<dbReference type="EMBL" id="JASAOG010000072">
    <property type="protein sequence ID" value="KAK0055187.1"/>
    <property type="molecule type" value="Genomic_DNA"/>
</dbReference>
<dbReference type="InterPro" id="IPR036388">
    <property type="entry name" value="WH-like_DNA-bd_sf"/>
</dbReference>
<dbReference type="Proteomes" id="UP001233172">
    <property type="component" value="Unassembled WGS sequence"/>
</dbReference>
<evidence type="ECO:0000256" key="4">
    <source>
        <dbReference type="SAM" id="MobiDB-lite"/>
    </source>
</evidence>
<organism evidence="7 8">
    <name type="scientific">Biomphalaria pfeifferi</name>
    <name type="common">Bloodfluke planorb</name>
    <name type="synonym">Freshwater snail</name>
    <dbReference type="NCBI Taxonomy" id="112525"/>
    <lineage>
        <taxon>Eukaryota</taxon>
        <taxon>Metazoa</taxon>
        <taxon>Spiralia</taxon>
        <taxon>Lophotrochozoa</taxon>
        <taxon>Mollusca</taxon>
        <taxon>Gastropoda</taxon>
        <taxon>Heterobranchia</taxon>
        <taxon>Euthyneura</taxon>
        <taxon>Panpulmonata</taxon>
        <taxon>Hygrophila</taxon>
        <taxon>Lymnaeoidea</taxon>
        <taxon>Planorbidae</taxon>
        <taxon>Biomphalaria</taxon>
    </lineage>
</organism>
<evidence type="ECO:0000259" key="5">
    <source>
        <dbReference type="PROSITE" id="PS50061"/>
    </source>
</evidence>
<comment type="caution">
    <text evidence="7">The sequence shown here is derived from an EMBL/GenBank/DDBJ whole genome shotgun (WGS) entry which is preliminary data.</text>
</comment>
<dbReference type="GO" id="GO:0030154">
    <property type="term" value="P:cell differentiation"/>
    <property type="evidence" value="ECO:0007669"/>
    <property type="project" value="TreeGrafter"/>
</dbReference>
<keyword evidence="8" id="KW-1185">Reference proteome</keyword>
<feature type="region of interest" description="Disordered" evidence="4">
    <location>
        <begin position="190"/>
        <end position="232"/>
    </location>
</feature>
<dbReference type="InterPro" id="IPR036390">
    <property type="entry name" value="WH_DNA-bd_sf"/>
</dbReference>
<dbReference type="Gene3D" id="1.10.10.10">
    <property type="entry name" value="Winged helix-like DNA-binding domain superfamily/Winged helix DNA-binding domain"/>
    <property type="match status" value="1"/>
</dbReference>
<feature type="region of interest" description="Disordered" evidence="4">
    <location>
        <begin position="350"/>
        <end position="376"/>
    </location>
</feature>
<evidence type="ECO:0000313" key="8">
    <source>
        <dbReference type="Proteomes" id="UP001233172"/>
    </source>
</evidence>
<evidence type="ECO:0000259" key="6">
    <source>
        <dbReference type="PROSITE" id="PS51433"/>
    </source>
</evidence>
<dbReference type="GO" id="GO:0005634">
    <property type="term" value="C:nucleus"/>
    <property type="evidence" value="ECO:0007669"/>
    <property type="project" value="UniProtKB-SubCell"/>
</dbReference>
<reference evidence="7" key="1">
    <citation type="journal article" date="2023" name="PLoS Negl. Trop. Dis.">
        <title>A genome sequence for Biomphalaria pfeifferi, the major vector snail for the human-infecting parasite Schistosoma mansoni.</title>
        <authorList>
            <person name="Bu L."/>
            <person name="Lu L."/>
            <person name="Laidemitt M.R."/>
            <person name="Zhang S.M."/>
            <person name="Mutuku M."/>
            <person name="Mkoji G."/>
            <person name="Steinauer M."/>
            <person name="Loker E.S."/>
        </authorList>
    </citation>
    <scope>NUCLEOTIDE SEQUENCE</scope>
    <source>
        <strain evidence="7">KasaAsao</strain>
    </source>
</reference>
<dbReference type="SMART" id="SM00251">
    <property type="entry name" value="SAM_PNT"/>
    <property type="match status" value="1"/>
</dbReference>
<feature type="domain" description="PNT" evidence="6">
    <location>
        <begin position="253"/>
        <end position="340"/>
    </location>
</feature>
<dbReference type="Pfam" id="PF02198">
    <property type="entry name" value="SAM_PNT"/>
    <property type="match status" value="1"/>
</dbReference>
<dbReference type="InterPro" id="IPR013761">
    <property type="entry name" value="SAM/pointed_sf"/>
</dbReference>
<feature type="domain" description="ETS" evidence="5">
    <location>
        <begin position="500"/>
        <end position="560"/>
    </location>
</feature>
<dbReference type="SUPFAM" id="SSF46785">
    <property type="entry name" value="Winged helix' DNA-binding domain"/>
    <property type="match status" value="1"/>
</dbReference>
<keyword evidence="2 3" id="KW-0238">DNA-binding</keyword>
<reference evidence="7" key="2">
    <citation type="submission" date="2023-04" db="EMBL/GenBank/DDBJ databases">
        <authorList>
            <person name="Bu L."/>
            <person name="Lu L."/>
            <person name="Laidemitt M.R."/>
            <person name="Zhang S.M."/>
            <person name="Mutuku M."/>
            <person name="Mkoji G."/>
            <person name="Steinauer M."/>
            <person name="Loker E.S."/>
        </authorList>
    </citation>
    <scope>NUCLEOTIDE SEQUENCE</scope>
    <source>
        <strain evidence="7">KasaAsao</strain>
        <tissue evidence="7">Whole Snail</tissue>
    </source>
</reference>
<name>A0AAD8F845_BIOPF</name>
<comment type="subcellular location">
    <subcellularLocation>
        <location evidence="3">Nucleus</location>
    </subcellularLocation>
</comment>
<dbReference type="SUPFAM" id="SSF47769">
    <property type="entry name" value="SAM/Pointed domain"/>
    <property type="match status" value="1"/>
</dbReference>
<gene>
    <name evidence="7" type="ORF">Bpfe_015478</name>
</gene>
<dbReference type="PRINTS" id="PR00454">
    <property type="entry name" value="ETSDOMAIN"/>
</dbReference>
<evidence type="ECO:0000313" key="7">
    <source>
        <dbReference type="EMBL" id="KAK0055187.1"/>
    </source>
</evidence>
<feature type="non-terminal residue" evidence="7">
    <location>
        <position position="560"/>
    </location>
</feature>
<comment type="similarity">
    <text evidence="1 3">Belongs to the ETS family.</text>
</comment>
<feature type="non-terminal residue" evidence="7">
    <location>
        <position position="1"/>
    </location>
</feature>
<accession>A0AAD8F845</accession>
<dbReference type="PANTHER" id="PTHR11849:SF190">
    <property type="entry name" value="ETS-DOMAIN PROTEIN"/>
    <property type="match status" value="1"/>
</dbReference>
<dbReference type="GO" id="GO:0043565">
    <property type="term" value="F:sequence-specific DNA binding"/>
    <property type="evidence" value="ECO:0007669"/>
    <property type="project" value="InterPro"/>
</dbReference>
<dbReference type="SMART" id="SM00413">
    <property type="entry name" value="ETS"/>
    <property type="match status" value="1"/>
</dbReference>
<evidence type="ECO:0000256" key="3">
    <source>
        <dbReference type="RuleBase" id="RU004019"/>
    </source>
</evidence>
<dbReference type="PANTHER" id="PTHR11849">
    <property type="entry name" value="ETS"/>
    <property type="match status" value="1"/>
</dbReference>
<evidence type="ECO:0000256" key="2">
    <source>
        <dbReference type="ARBA" id="ARBA00023125"/>
    </source>
</evidence>
<sequence>TPSLTSRPHPLPPLCLVETIEGRSMPSASPLYTYSSVYTEPQTPYVLSGEIRNNETDCIRSTSTANSVSSNNHNITNSNHHCQGSNANLYNMDLKNGNGFSGTSEYDPVKYLSAMAEQSLTGNFTRSLFSSSCGNRDSHSTSGNMYTNIEHYDRGAFSSLSSSSSIASSSPPLSPASSCFAYPNTSDPGSSNDFLTNDNASYHVTSQTNPNQPSNFLRNDSPFGQSSTSSNQSIVGFTESRTACKKSYPSCPSEQALLDSDRLLSWTRHHPENWSSSDVLDWIFFVAQERGLDMQDFRGENFQNLTGAQLCQMGLGDFTQLEPRFGRVIYEMLKNLCGVSFRKPLEPDQMSTQCEPMSPFSSSPCPPTKSRSSLQGYSHTSYHGVEADVNSNGIAQNETSFFKQEKCTNLQSDIDITSYDFDLDDTPCLASSQCSDQYQNEYGMYPMQYPPQDTPPMRTPCCYPTPPFTAQLPRRRPGRPRVKGLIEEERATKDKKVKNQHLWEFIYETLMNPAYNPQFLRWENQRDGVFRFVQSEAVAQLWGGRKNNENMTYEKLSRAM</sequence>